<feature type="compositionally biased region" description="Basic residues" evidence="1">
    <location>
        <begin position="343"/>
        <end position="352"/>
    </location>
</feature>
<gene>
    <name evidence="3" type="ORF">BO82DRAFT_371855</name>
</gene>
<feature type="compositionally biased region" description="Basic residues" evidence="1">
    <location>
        <begin position="383"/>
        <end position="399"/>
    </location>
</feature>
<feature type="compositionally biased region" description="Basic residues" evidence="1">
    <location>
        <begin position="748"/>
        <end position="759"/>
    </location>
</feature>
<evidence type="ECO:0000259" key="2">
    <source>
        <dbReference type="Pfam" id="PF12868"/>
    </source>
</evidence>
<feature type="domain" description="DUF3824" evidence="2">
    <location>
        <begin position="309"/>
        <end position="353"/>
    </location>
</feature>
<accession>A0A319DBM7</accession>
<dbReference type="InterPro" id="IPR024436">
    <property type="entry name" value="DUF3824"/>
</dbReference>
<keyword evidence="4" id="KW-1185">Reference proteome</keyword>
<dbReference type="RefSeq" id="XP_025495678.1">
    <property type="nucleotide sequence ID" value="XM_025637291.1"/>
</dbReference>
<dbReference type="VEuPathDB" id="FungiDB:BO82DRAFT_371855"/>
<dbReference type="Proteomes" id="UP000248340">
    <property type="component" value="Unassembled WGS sequence"/>
</dbReference>
<dbReference type="AlphaFoldDB" id="A0A319DBM7"/>
<dbReference type="PANTHER" id="PTHR35487:SF1">
    <property type="entry name" value="DUF3824 DOMAIN-CONTAINING PROTEIN"/>
    <property type="match status" value="1"/>
</dbReference>
<feature type="domain" description="DUF3824" evidence="2">
    <location>
        <begin position="542"/>
        <end position="670"/>
    </location>
</feature>
<protein>
    <recommendedName>
        <fullName evidence="2">DUF3824 domain-containing protein</fullName>
    </recommendedName>
</protein>
<reference evidence="3 4" key="1">
    <citation type="submission" date="2016-12" db="EMBL/GenBank/DDBJ databases">
        <title>The genomes of Aspergillus section Nigri reveals drivers in fungal speciation.</title>
        <authorList>
            <consortium name="DOE Joint Genome Institute"/>
            <person name="Vesth T.C."/>
            <person name="Nybo J."/>
            <person name="Theobald S."/>
            <person name="Brandl J."/>
            <person name="Frisvad J.C."/>
            <person name="Nielsen K.F."/>
            <person name="Lyhne E.K."/>
            <person name="Kogle M.E."/>
            <person name="Kuo A."/>
            <person name="Riley R."/>
            <person name="Clum A."/>
            <person name="Nolan M."/>
            <person name="Lipzen A."/>
            <person name="Salamov A."/>
            <person name="Henrissat B."/>
            <person name="Wiebenga A."/>
            <person name="De Vries R.P."/>
            <person name="Grigoriev I.V."/>
            <person name="Mortensen U.H."/>
            <person name="Andersen M.R."/>
            <person name="Baker S.E."/>
        </authorList>
    </citation>
    <scope>NUCLEOTIDE SEQUENCE [LARGE SCALE GENOMIC DNA]</scope>
    <source>
        <strain evidence="3 4">CBS 121591</strain>
    </source>
</reference>
<sequence length="825" mass="94610">MSYVYRERDRERDWDEPRSTVSIKRYVIPSEEERERERERDFFYRHEDPADRELVIRRTHEREEPVMIQRYEREVDYDSRSLDYRSERDYYEREREYYVPERIRSYPAPVIIRETQPIILLEARGPVYVNPRESDYDIVRRSEVDREPGGYYYHRRVREWDEDRRSRRELSPSDSVSQATRRRDEEDYSSDESMVYIRKETREYDDHPHRRRHLAEGALVGVGAAELLRNHHKKEGEEVPEGVGRLGRDVGAGALGAIAAEAVSRAREHYRSKSRHRSHSFDDDHRSHSRHHRRHRHSHSRRSRSRSHSHSRARTLAELGLGAAAIAGAVALARNKSNSNKDRRSRSRHRHAASSTRSLPLNKDGERSQSKTAVAGLIERARSRSRPGRRDRSRSKSAIRKALPVLAAGLGTAAATGLYEKNKDKKEASRNRELRRSRSRSRAPSEVYSDPTKSSPGLIEYGERPVHGSIPANYYGRPGSSHGYYSDASDPVASGAAGFGSTRRRPYSRSRSRSRGREARYSSDSSDSESDSRRRRRGGHERHRSRSREFAEAALGAAGVGYAAHKLAQRNERKKAERDRDRSDEEAAYQHDPYPSSPAALRPIDDHQYYPNTNYFPPPPGSAPRTEPAPYNPADYPPPPGAVPPQPYAHPARPESDPYAPRPRRVEENVSAAWKSPHHPITQDRISDGLDARSSLRTPRPKKRRPRAASQPARPKSVAFDLESEHEGQHDPGYETDDSDSTIASIHGHGRNRTPRRRHSFSEPFAARTRSEDRSRKDGAESDSDSTIDLPDRFDSQGRLLSQPEDDPLADGLETLLRGINRVFV</sequence>
<dbReference type="GeneID" id="37140032"/>
<feature type="region of interest" description="Disordered" evidence="1">
    <location>
        <begin position="163"/>
        <end position="194"/>
    </location>
</feature>
<feature type="compositionally biased region" description="Basic residues" evidence="1">
    <location>
        <begin position="287"/>
        <end position="313"/>
    </location>
</feature>
<feature type="compositionally biased region" description="Low complexity" evidence="1">
    <location>
        <begin position="552"/>
        <end position="564"/>
    </location>
</feature>
<dbReference type="EMBL" id="KZ821680">
    <property type="protein sequence ID" value="PYH85478.1"/>
    <property type="molecule type" value="Genomic_DNA"/>
</dbReference>
<feature type="compositionally biased region" description="Basic and acidic residues" evidence="1">
    <location>
        <begin position="769"/>
        <end position="780"/>
    </location>
</feature>
<feature type="region of interest" description="Disordered" evidence="1">
    <location>
        <begin position="492"/>
        <end position="810"/>
    </location>
</feature>
<feature type="region of interest" description="Disordered" evidence="1">
    <location>
        <begin position="332"/>
        <end position="400"/>
    </location>
</feature>
<name>A0A319DBM7_9EURO</name>
<feature type="region of interest" description="Disordered" evidence="1">
    <location>
        <begin position="266"/>
        <end position="313"/>
    </location>
</feature>
<feature type="region of interest" description="Disordered" evidence="1">
    <location>
        <begin position="421"/>
        <end position="465"/>
    </location>
</feature>
<feature type="compositionally biased region" description="Basic and acidic residues" evidence="1">
    <location>
        <begin position="421"/>
        <end position="436"/>
    </location>
</feature>
<evidence type="ECO:0000313" key="3">
    <source>
        <dbReference type="EMBL" id="PYH85478.1"/>
    </source>
</evidence>
<feature type="compositionally biased region" description="Basic and acidic residues" evidence="1">
    <location>
        <begin position="681"/>
        <end position="691"/>
    </location>
</feature>
<dbReference type="Pfam" id="PF12868">
    <property type="entry name" value="DUF3824"/>
    <property type="match status" value="3"/>
</dbReference>
<feature type="compositionally biased region" description="Basic and acidic residues" evidence="1">
    <location>
        <begin position="723"/>
        <end position="733"/>
    </location>
</feature>
<feature type="compositionally biased region" description="Low complexity" evidence="1">
    <location>
        <begin position="708"/>
        <end position="717"/>
    </location>
</feature>
<organism evidence="3 4">
    <name type="scientific">Aspergillus uvarum CBS 121591</name>
    <dbReference type="NCBI Taxonomy" id="1448315"/>
    <lineage>
        <taxon>Eukaryota</taxon>
        <taxon>Fungi</taxon>
        <taxon>Dikarya</taxon>
        <taxon>Ascomycota</taxon>
        <taxon>Pezizomycotina</taxon>
        <taxon>Eurotiomycetes</taxon>
        <taxon>Eurotiomycetidae</taxon>
        <taxon>Eurotiales</taxon>
        <taxon>Aspergillaceae</taxon>
        <taxon>Aspergillus</taxon>
        <taxon>Aspergillus subgen. Circumdati</taxon>
    </lineage>
</organism>
<feature type="compositionally biased region" description="Basic residues" evidence="1">
    <location>
        <begin position="502"/>
        <end position="514"/>
    </location>
</feature>
<evidence type="ECO:0000256" key="1">
    <source>
        <dbReference type="SAM" id="MobiDB-lite"/>
    </source>
</evidence>
<dbReference type="PANTHER" id="PTHR35487">
    <property type="entry name" value="DUF3824 DOMAIN-CONTAINING PROTEIN"/>
    <property type="match status" value="1"/>
</dbReference>
<feature type="compositionally biased region" description="Basic residues" evidence="1">
    <location>
        <begin position="533"/>
        <end position="546"/>
    </location>
</feature>
<proteinExistence type="predicted"/>
<feature type="domain" description="DUF3824" evidence="2">
    <location>
        <begin position="390"/>
        <end position="475"/>
    </location>
</feature>
<dbReference type="OrthoDB" id="3561737at2759"/>
<feature type="compositionally biased region" description="Pro residues" evidence="1">
    <location>
        <begin position="635"/>
        <end position="648"/>
    </location>
</feature>
<feature type="compositionally biased region" description="Basic and acidic residues" evidence="1">
    <location>
        <begin position="569"/>
        <end position="589"/>
    </location>
</feature>
<evidence type="ECO:0000313" key="4">
    <source>
        <dbReference type="Proteomes" id="UP000248340"/>
    </source>
</evidence>
<dbReference type="STRING" id="1448315.A0A319DBM7"/>